<evidence type="ECO:0000259" key="7">
    <source>
        <dbReference type="Pfam" id="PF01569"/>
    </source>
</evidence>
<feature type="transmembrane region" description="Helical" evidence="6">
    <location>
        <begin position="199"/>
        <end position="219"/>
    </location>
</feature>
<reference evidence="8" key="1">
    <citation type="submission" date="2022-01" db="UniProtKB">
        <authorList>
            <consortium name="EnsemblMetazoa"/>
        </authorList>
    </citation>
    <scope>IDENTIFICATION</scope>
</reference>
<dbReference type="OrthoDB" id="8907274at2759"/>
<dbReference type="OMA" id="IVELCHY"/>
<feature type="transmembrane region" description="Helical" evidence="6">
    <location>
        <begin position="92"/>
        <end position="118"/>
    </location>
</feature>
<dbReference type="InterPro" id="IPR000326">
    <property type="entry name" value="PAP2/HPO"/>
</dbReference>
<dbReference type="PANTHER" id="PTHR10165:SF103">
    <property type="entry name" value="PHOSPHOLIPID PHOSPHATASE HOMOLOG 1.2 HOMOLOG"/>
    <property type="match status" value="1"/>
</dbReference>
<dbReference type="EnsemblMetazoa" id="XM_014401191.1">
    <property type="protein sequence ID" value="XP_014256677.1"/>
    <property type="gene ID" value="LOC106670668"/>
</dbReference>
<comment type="subcellular location">
    <subcellularLocation>
        <location evidence="1">Membrane</location>
        <topology evidence="1">Multi-pass membrane protein</topology>
    </subcellularLocation>
</comment>
<evidence type="ECO:0000256" key="4">
    <source>
        <dbReference type="ARBA" id="ARBA00022989"/>
    </source>
</evidence>
<evidence type="ECO:0000256" key="3">
    <source>
        <dbReference type="ARBA" id="ARBA00022692"/>
    </source>
</evidence>
<dbReference type="GO" id="GO:0046839">
    <property type="term" value="P:phospholipid dephosphorylation"/>
    <property type="evidence" value="ECO:0007669"/>
    <property type="project" value="TreeGrafter"/>
</dbReference>
<dbReference type="KEGG" id="clec:106670668"/>
<dbReference type="GO" id="GO:0005886">
    <property type="term" value="C:plasma membrane"/>
    <property type="evidence" value="ECO:0007669"/>
    <property type="project" value="TreeGrafter"/>
</dbReference>
<name>A0A8I6S6C9_CIMLE</name>
<sequence length="281" mass="32902">MICFIPRDIFIHLFESNSITMPDVRFDLEHHVPPTERGFYCQDLSIRYPYKENFFKGVDMTVWIFILPVLLIWVCETALFQWNDPTKKKLKFFFLLYRQFIGLTFGHLISVSITLFLMRTVGMLSPYFIEICKPNVNCTQPENKYKFIMEYVCTRNDKELLYGARSSFPSFGCLQAVRAAVQLILYIEAKITFEYINLLKRLIQSFIFLLANMLCAIIIRDNSSHWYDVLAGYILGILFGYFAAFYLMGWFDSEEKYSRSSDSLKSDLQIPSSTTVATKID</sequence>
<dbReference type="SUPFAM" id="SSF48317">
    <property type="entry name" value="Acid phosphatase/Vanadium-dependent haloperoxidase"/>
    <property type="match status" value="1"/>
</dbReference>
<evidence type="ECO:0000313" key="8">
    <source>
        <dbReference type="EnsemblMetazoa" id="XP_014256677.1"/>
    </source>
</evidence>
<proteinExistence type="inferred from homology"/>
<evidence type="ECO:0000256" key="5">
    <source>
        <dbReference type="ARBA" id="ARBA00023136"/>
    </source>
</evidence>
<dbReference type="PANTHER" id="PTHR10165">
    <property type="entry name" value="LIPID PHOSPHATE PHOSPHATASE"/>
    <property type="match status" value="1"/>
</dbReference>
<dbReference type="Proteomes" id="UP000494040">
    <property type="component" value="Unassembled WGS sequence"/>
</dbReference>
<dbReference type="AlphaFoldDB" id="A0A8I6S6C9"/>
<accession>A0A8I6S6C9</accession>
<organism evidence="8 9">
    <name type="scientific">Cimex lectularius</name>
    <name type="common">Bed bug</name>
    <name type="synonym">Acanthia lectularia</name>
    <dbReference type="NCBI Taxonomy" id="79782"/>
    <lineage>
        <taxon>Eukaryota</taxon>
        <taxon>Metazoa</taxon>
        <taxon>Ecdysozoa</taxon>
        <taxon>Arthropoda</taxon>
        <taxon>Hexapoda</taxon>
        <taxon>Insecta</taxon>
        <taxon>Pterygota</taxon>
        <taxon>Neoptera</taxon>
        <taxon>Paraneoptera</taxon>
        <taxon>Hemiptera</taxon>
        <taxon>Heteroptera</taxon>
        <taxon>Panheteroptera</taxon>
        <taxon>Cimicomorpha</taxon>
        <taxon>Cimicidae</taxon>
        <taxon>Cimex</taxon>
    </lineage>
</organism>
<dbReference type="RefSeq" id="XP_014256677.1">
    <property type="nucleotide sequence ID" value="XM_014401191.1"/>
</dbReference>
<protein>
    <recommendedName>
        <fullName evidence="7">Phosphatidic acid phosphatase type 2/haloperoxidase domain-containing protein</fullName>
    </recommendedName>
</protein>
<dbReference type="InterPro" id="IPR043216">
    <property type="entry name" value="PAP-like"/>
</dbReference>
<comment type="similarity">
    <text evidence="2">Belongs to the PA-phosphatase related phosphoesterase family.</text>
</comment>
<evidence type="ECO:0000313" key="9">
    <source>
        <dbReference type="Proteomes" id="UP000494040"/>
    </source>
</evidence>
<dbReference type="GO" id="GO:0008195">
    <property type="term" value="F:phosphatidate phosphatase activity"/>
    <property type="evidence" value="ECO:0007669"/>
    <property type="project" value="TreeGrafter"/>
</dbReference>
<evidence type="ECO:0000256" key="1">
    <source>
        <dbReference type="ARBA" id="ARBA00004141"/>
    </source>
</evidence>
<keyword evidence="9" id="KW-1185">Reference proteome</keyword>
<feature type="transmembrane region" description="Helical" evidence="6">
    <location>
        <begin position="60"/>
        <end position="80"/>
    </location>
</feature>
<keyword evidence="3 6" id="KW-0812">Transmembrane</keyword>
<dbReference type="InterPro" id="IPR036938">
    <property type="entry name" value="PAP2/HPO_sf"/>
</dbReference>
<evidence type="ECO:0000256" key="2">
    <source>
        <dbReference type="ARBA" id="ARBA00008816"/>
    </source>
</evidence>
<keyword evidence="5 6" id="KW-0472">Membrane</keyword>
<dbReference type="GO" id="GO:0007165">
    <property type="term" value="P:signal transduction"/>
    <property type="evidence" value="ECO:0007669"/>
    <property type="project" value="TreeGrafter"/>
</dbReference>
<dbReference type="GO" id="GO:0006644">
    <property type="term" value="P:phospholipid metabolic process"/>
    <property type="evidence" value="ECO:0007669"/>
    <property type="project" value="InterPro"/>
</dbReference>
<dbReference type="Pfam" id="PF01569">
    <property type="entry name" value="PAP2"/>
    <property type="match status" value="1"/>
</dbReference>
<feature type="domain" description="Phosphatidic acid phosphatase type 2/haloperoxidase" evidence="7">
    <location>
        <begin position="103"/>
        <end position="243"/>
    </location>
</feature>
<feature type="transmembrane region" description="Helical" evidence="6">
    <location>
        <begin position="231"/>
        <end position="251"/>
    </location>
</feature>
<evidence type="ECO:0000256" key="6">
    <source>
        <dbReference type="SAM" id="Phobius"/>
    </source>
</evidence>
<dbReference type="GeneID" id="106670668"/>
<dbReference type="Gene3D" id="1.20.144.10">
    <property type="entry name" value="Phosphatidic acid phosphatase type 2/haloperoxidase"/>
    <property type="match status" value="1"/>
</dbReference>
<keyword evidence="4 6" id="KW-1133">Transmembrane helix</keyword>